<gene>
    <name evidence="2" type="primary">smc_5</name>
    <name evidence="2" type="ORF">CLHOM_29830</name>
</gene>
<dbReference type="Proteomes" id="UP000037043">
    <property type="component" value="Unassembled WGS sequence"/>
</dbReference>
<organism evidence="2 3">
    <name type="scientific">Clostridium homopropionicum DSM 5847</name>
    <dbReference type="NCBI Taxonomy" id="1121318"/>
    <lineage>
        <taxon>Bacteria</taxon>
        <taxon>Bacillati</taxon>
        <taxon>Bacillota</taxon>
        <taxon>Clostridia</taxon>
        <taxon>Eubacteriales</taxon>
        <taxon>Clostridiaceae</taxon>
        <taxon>Clostridium</taxon>
    </lineage>
</organism>
<reference evidence="3" key="1">
    <citation type="submission" date="2015-08" db="EMBL/GenBank/DDBJ databases">
        <title>Genome sequence of the strict anaerobe Clostridium homopropionicum LuHBu1 (DSM 5847T).</title>
        <authorList>
            <person name="Poehlein A."/>
            <person name="Beck M."/>
            <person name="Schiel-Bengelsdorf B."/>
            <person name="Bengelsdorf F.R."/>
            <person name="Daniel R."/>
            <person name="Duerre P."/>
        </authorList>
    </citation>
    <scope>NUCLEOTIDE SEQUENCE [LARGE SCALE GENOMIC DNA]</scope>
    <source>
        <strain evidence="3">DSM 5847</strain>
    </source>
</reference>
<proteinExistence type="predicted"/>
<dbReference type="AlphaFoldDB" id="A0A0L6Z6W7"/>
<dbReference type="PATRIC" id="fig|1121318.3.peg.2995"/>
<feature type="coiled-coil region" evidence="1">
    <location>
        <begin position="151"/>
        <end position="220"/>
    </location>
</feature>
<dbReference type="Gene3D" id="6.10.250.3150">
    <property type="match status" value="1"/>
</dbReference>
<dbReference type="STRING" id="36844.SAMN04488501_110120"/>
<accession>A0A0L6Z6W7</accession>
<name>A0A0L6Z6W7_9CLOT</name>
<dbReference type="RefSeq" id="WP_052222450.1">
    <property type="nucleotide sequence ID" value="NZ_LHUR01000036.1"/>
</dbReference>
<protein>
    <submittedName>
        <fullName evidence="2">Chromosome partition protein Smc</fullName>
    </submittedName>
</protein>
<evidence type="ECO:0000313" key="3">
    <source>
        <dbReference type="Proteomes" id="UP000037043"/>
    </source>
</evidence>
<evidence type="ECO:0000256" key="1">
    <source>
        <dbReference type="SAM" id="Coils"/>
    </source>
</evidence>
<keyword evidence="1" id="KW-0175">Coiled coil</keyword>
<evidence type="ECO:0000313" key="2">
    <source>
        <dbReference type="EMBL" id="KOA18699.1"/>
    </source>
</evidence>
<feature type="coiled-coil region" evidence="1">
    <location>
        <begin position="35"/>
        <end position="104"/>
    </location>
</feature>
<sequence>MVKEKHSRLIFILIVVLTFSFIGAENRVSADVKPIEEVQNKLKGISEKERSVLENLFKLTQEVEDMEREEAKANSEIGALKLEIKELESKIQKQQKEYDDKLKVLEMVLVSYQRSGPASYLETLLKAENLTSFIRSINIIRDFSRNVGELLDSVDEGRKKLSEEKDKLTEKISVIDNKNKVLQESLDKKRKLKEEQQAYLDSFKEDKAHYETQLKGLEQMWKEIKVIFSDIVKDFRKIVQEGYFPQSKLNLSFKLPIIKGALYEETFNDVIKNHSNLPNMVFHFYQDKVVIEVPDKHLVLDGKFVIQGKTAFKLKVDKGSFYGIPLETSSIEELFKNGDLLIDIKDLAGDKLIFDIYVQSIKMKEGYLEFEVKVGA</sequence>
<comment type="caution">
    <text evidence="2">The sequence shown here is derived from an EMBL/GenBank/DDBJ whole genome shotgun (WGS) entry which is preliminary data.</text>
</comment>
<dbReference type="EMBL" id="LHUR01000036">
    <property type="protein sequence ID" value="KOA18699.1"/>
    <property type="molecule type" value="Genomic_DNA"/>
</dbReference>
<keyword evidence="3" id="KW-1185">Reference proteome</keyword>